<dbReference type="PROSITE" id="PS50914">
    <property type="entry name" value="BON"/>
    <property type="match status" value="1"/>
</dbReference>
<proteinExistence type="predicted"/>
<reference evidence="5 7" key="2">
    <citation type="submission" date="2017-12" db="EMBL/GenBank/DDBJ databases">
        <title>Genome sequence of Rhizobium sullae HCNT1 isolated from Sulla coronaria nodules and featuring peculiar denitrification phenotypes.</title>
        <authorList>
            <person name="De Diego-Diaz B."/>
            <person name="Treu L."/>
            <person name="Campanaro S."/>
            <person name="Da Silva Duarte V."/>
            <person name="Basaglia M."/>
            <person name="Favaro L."/>
            <person name="Casella S."/>
            <person name="Squartini A."/>
        </authorList>
    </citation>
    <scope>NUCLEOTIDE SEQUENCE [LARGE SCALE GENOMIC DNA]</scope>
    <source>
        <strain evidence="5 7">HCNT1</strain>
    </source>
</reference>
<dbReference type="Pfam" id="PF04972">
    <property type="entry name" value="BON"/>
    <property type="match status" value="1"/>
</dbReference>
<dbReference type="EMBL" id="CP104144">
    <property type="protein sequence ID" value="UWU18660.1"/>
    <property type="molecule type" value="Genomic_DNA"/>
</dbReference>
<evidence type="ECO:0000313" key="7">
    <source>
        <dbReference type="Proteomes" id="UP000232164"/>
    </source>
</evidence>
<dbReference type="SUPFAM" id="SSF54631">
    <property type="entry name" value="CBS-domain pair"/>
    <property type="match status" value="1"/>
</dbReference>
<dbReference type="AlphaFoldDB" id="A0A2N0DHB2"/>
<gene>
    <name evidence="5" type="ORF">CWR43_00260</name>
    <name evidence="6" type="ORF">N2599_26030</name>
</gene>
<evidence type="ECO:0000256" key="1">
    <source>
        <dbReference type="ARBA" id="ARBA00023122"/>
    </source>
</evidence>
<sequence length="227" mass="24655">MLAKDIMTTPVTTIDEGHNVREAIELVNASRIGAIPVVDAEGRLTGIVSEGDLLRRVASSWARRAVPHTRDREDALANYVKTRSWRIKDVMSTPVVSATPTATASQLAELLQVHDIKHVPVVESGRLVGMISRRDLMRALLDVPKDCTASGDDALATAVRCRLEAELEILPPTVQTAVSNGVVTLKGEVETELEREAATVAAESVRGVEGVVNRIGIAYRMVSRFKR</sequence>
<dbReference type="PROSITE" id="PS51371">
    <property type="entry name" value="CBS"/>
    <property type="match status" value="2"/>
</dbReference>
<evidence type="ECO:0000256" key="2">
    <source>
        <dbReference type="PROSITE-ProRule" id="PRU00703"/>
    </source>
</evidence>
<reference evidence="5 7" key="1">
    <citation type="submission" date="2017-11" db="EMBL/GenBank/DDBJ databases">
        <authorList>
            <person name="Han C.G."/>
        </authorList>
    </citation>
    <scope>NUCLEOTIDE SEQUENCE [LARGE SCALE GENOMIC DNA]</scope>
    <source>
        <strain evidence="5 7">HCNT1</strain>
    </source>
</reference>
<dbReference type="InterPro" id="IPR000644">
    <property type="entry name" value="CBS_dom"/>
</dbReference>
<dbReference type="Proteomes" id="UP001060123">
    <property type="component" value="Plasmid pWSM1592_1"/>
</dbReference>
<dbReference type="PIRSF" id="PIRSF036990">
    <property type="entry name" value="UCP036990_CBS_BON"/>
    <property type="match status" value="1"/>
</dbReference>
<dbReference type="Proteomes" id="UP000232164">
    <property type="component" value="Unassembled WGS sequence"/>
</dbReference>
<evidence type="ECO:0000259" key="3">
    <source>
        <dbReference type="PROSITE" id="PS50914"/>
    </source>
</evidence>
<evidence type="ECO:0000259" key="4">
    <source>
        <dbReference type="PROSITE" id="PS51371"/>
    </source>
</evidence>
<keyword evidence="1 2" id="KW-0129">CBS domain</keyword>
<organism evidence="5 7">
    <name type="scientific">Rhizobium sullae</name>
    <name type="common">Rhizobium hedysari</name>
    <dbReference type="NCBI Taxonomy" id="50338"/>
    <lineage>
        <taxon>Bacteria</taxon>
        <taxon>Pseudomonadati</taxon>
        <taxon>Pseudomonadota</taxon>
        <taxon>Alphaproteobacteria</taxon>
        <taxon>Hyphomicrobiales</taxon>
        <taxon>Rhizobiaceae</taxon>
        <taxon>Rhizobium/Agrobacterium group</taxon>
        <taxon>Rhizobium</taxon>
    </lineage>
</organism>
<dbReference type="EMBL" id="PIQN01000001">
    <property type="protein sequence ID" value="PKA45508.1"/>
    <property type="molecule type" value="Genomic_DNA"/>
</dbReference>
<feature type="domain" description="BON" evidence="3">
    <location>
        <begin position="151"/>
        <end position="219"/>
    </location>
</feature>
<feature type="domain" description="CBS" evidence="4">
    <location>
        <begin position="91"/>
        <end position="147"/>
    </location>
</feature>
<dbReference type="STRING" id="1041146.GCA_000427985_03281"/>
<protein>
    <submittedName>
        <fullName evidence="6">CBS domain-containing protein</fullName>
    </submittedName>
</protein>
<dbReference type="InterPro" id="IPR051257">
    <property type="entry name" value="Diverse_CBS-Domain"/>
</dbReference>
<dbReference type="CDD" id="cd04586">
    <property type="entry name" value="CBS_pair_BON_assoc"/>
    <property type="match status" value="1"/>
</dbReference>
<dbReference type="Pfam" id="PF00571">
    <property type="entry name" value="CBS"/>
    <property type="match status" value="2"/>
</dbReference>
<geneLocation type="plasmid" evidence="6 8">
    <name>pWSM1592_1</name>
</geneLocation>
<dbReference type="InterPro" id="IPR046342">
    <property type="entry name" value="CBS_dom_sf"/>
</dbReference>
<dbReference type="SMART" id="SM00116">
    <property type="entry name" value="CBS"/>
    <property type="match status" value="2"/>
</dbReference>
<dbReference type="Gene3D" id="3.10.580.10">
    <property type="entry name" value="CBS-domain"/>
    <property type="match status" value="1"/>
</dbReference>
<evidence type="ECO:0000313" key="6">
    <source>
        <dbReference type="EMBL" id="UWU18660.1"/>
    </source>
</evidence>
<feature type="domain" description="CBS" evidence="4">
    <location>
        <begin position="7"/>
        <end position="63"/>
    </location>
</feature>
<dbReference type="RefSeq" id="WP_027512180.1">
    <property type="nucleotide sequence ID" value="NZ_CP104144.1"/>
</dbReference>
<keyword evidence="8" id="KW-1185">Reference proteome</keyword>
<evidence type="ECO:0000313" key="8">
    <source>
        <dbReference type="Proteomes" id="UP001060123"/>
    </source>
</evidence>
<dbReference type="PANTHER" id="PTHR43080">
    <property type="entry name" value="CBS DOMAIN-CONTAINING PROTEIN CBSX3, MITOCHONDRIAL"/>
    <property type="match status" value="1"/>
</dbReference>
<dbReference type="Gene3D" id="3.30.1340.30">
    <property type="match status" value="1"/>
</dbReference>
<dbReference type="InterPro" id="IPR017080">
    <property type="entry name" value="UCP036990_CBS_BON"/>
</dbReference>
<reference evidence="6" key="3">
    <citation type="submission" date="2022-09" db="EMBL/GenBank/DDBJ databases">
        <title>Australian commercial rhizobial inoculants.</title>
        <authorList>
            <person name="Kohlmeier M.G."/>
            <person name="O'Hara G.W."/>
            <person name="Colombi E."/>
            <person name="Ramsay J.P."/>
            <person name="Terpolilli J."/>
        </authorList>
    </citation>
    <scope>NUCLEOTIDE SEQUENCE</scope>
    <source>
        <strain evidence="6">WSM1592</strain>
        <plasmid evidence="6">pWSM1592_1</plasmid>
    </source>
</reference>
<keyword evidence="6" id="KW-0614">Plasmid</keyword>
<name>A0A2N0DHB2_RHISU</name>
<accession>A0A2N0DHB2</accession>
<evidence type="ECO:0000313" key="5">
    <source>
        <dbReference type="EMBL" id="PKA45508.1"/>
    </source>
</evidence>
<dbReference type="InterPro" id="IPR007055">
    <property type="entry name" value="BON_dom"/>
</dbReference>
<dbReference type="PANTHER" id="PTHR43080:SF26">
    <property type="entry name" value="REGULATORY PROTEIN"/>
    <property type="match status" value="1"/>
</dbReference>